<protein>
    <submittedName>
        <fullName evidence="4">Glycosyltransferase family 4 protein</fullName>
    </submittedName>
</protein>
<comment type="similarity">
    <text evidence="1">Belongs to the glycosyltransferase group 1 family. Glycosyltransferase 4 subfamily.</text>
</comment>
<gene>
    <name evidence="4" type="ORF">HZA61_17085</name>
</gene>
<evidence type="ECO:0000256" key="2">
    <source>
        <dbReference type="ARBA" id="ARBA00022676"/>
    </source>
</evidence>
<organism evidence="4 5">
    <name type="scientific">Eiseniibacteriota bacterium</name>
    <dbReference type="NCBI Taxonomy" id="2212470"/>
    <lineage>
        <taxon>Bacteria</taxon>
        <taxon>Candidatus Eiseniibacteriota</taxon>
    </lineage>
</organism>
<name>A0A933SJW1_UNCEI</name>
<comment type="caution">
    <text evidence="4">The sequence shown here is derived from an EMBL/GenBank/DDBJ whole genome shotgun (WGS) entry which is preliminary data.</text>
</comment>
<evidence type="ECO:0000256" key="1">
    <source>
        <dbReference type="ARBA" id="ARBA00009481"/>
    </source>
</evidence>
<sequence length="363" mass="39682">MSAQPLRITFVLPSFSPTGGALVTWRHAGALLERGHAVTLLAAAPPLAPPWAPGAGLLARRWFYNRFVERIPENLDRFGVRGSAREVARVDASSAPDADVVVATSFETAEWIADWPARCGRAAYFLQDYEAWRPELEPRVDATWRLPYERIAVSRWLADLGRERFGLECRGPVGNGVDFERFAAAPRDTGAEPVIGAVYHPSHGKGFDVLLEAFAVLAREHPSARFLVFGRNRPRAVFPARTRFVWAPAWERIPALFAEMDVFVHASRREGWGLPPMEAMASGCAVVATRTGGVPEFADESCAEIVPPGDAAALAGSALALLREPARRVALGAAAARRMRAHGWEPVFERFESELSAIASATH</sequence>
<dbReference type="Gene3D" id="3.40.50.2000">
    <property type="entry name" value="Glycogen Phosphorylase B"/>
    <property type="match status" value="1"/>
</dbReference>
<evidence type="ECO:0000256" key="3">
    <source>
        <dbReference type="ARBA" id="ARBA00022679"/>
    </source>
</evidence>
<dbReference type="GO" id="GO:0016757">
    <property type="term" value="F:glycosyltransferase activity"/>
    <property type="evidence" value="ECO:0007669"/>
    <property type="project" value="UniProtKB-KW"/>
</dbReference>
<dbReference type="Proteomes" id="UP000696931">
    <property type="component" value="Unassembled WGS sequence"/>
</dbReference>
<dbReference type="Pfam" id="PF13692">
    <property type="entry name" value="Glyco_trans_1_4"/>
    <property type="match status" value="1"/>
</dbReference>
<evidence type="ECO:0000313" key="4">
    <source>
        <dbReference type="EMBL" id="MBI5171204.1"/>
    </source>
</evidence>
<dbReference type="PANTHER" id="PTHR12526">
    <property type="entry name" value="GLYCOSYLTRANSFERASE"/>
    <property type="match status" value="1"/>
</dbReference>
<dbReference type="SUPFAM" id="SSF53756">
    <property type="entry name" value="UDP-Glycosyltransferase/glycogen phosphorylase"/>
    <property type="match status" value="1"/>
</dbReference>
<proteinExistence type="inferred from homology"/>
<dbReference type="CDD" id="cd03801">
    <property type="entry name" value="GT4_PimA-like"/>
    <property type="match status" value="1"/>
</dbReference>
<evidence type="ECO:0000313" key="5">
    <source>
        <dbReference type="Proteomes" id="UP000696931"/>
    </source>
</evidence>
<accession>A0A933SJW1</accession>
<reference evidence="4" key="1">
    <citation type="submission" date="2020-07" db="EMBL/GenBank/DDBJ databases">
        <title>Huge and variable diversity of episymbiotic CPR bacteria and DPANN archaea in groundwater ecosystems.</title>
        <authorList>
            <person name="He C.Y."/>
            <person name="Keren R."/>
            <person name="Whittaker M."/>
            <person name="Farag I.F."/>
            <person name="Doudna J."/>
            <person name="Cate J.H.D."/>
            <person name="Banfield J.F."/>
        </authorList>
    </citation>
    <scope>NUCLEOTIDE SEQUENCE</scope>
    <source>
        <strain evidence="4">NC_groundwater_1813_Pr3_B-0.1um_71_17</strain>
    </source>
</reference>
<keyword evidence="2" id="KW-0328">Glycosyltransferase</keyword>
<dbReference type="Gene3D" id="3.40.50.11090">
    <property type="match status" value="1"/>
</dbReference>
<keyword evidence="3" id="KW-0808">Transferase</keyword>
<dbReference type="EMBL" id="JACRIW010000122">
    <property type="protein sequence ID" value="MBI5171204.1"/>
    <property type="molecule type" value="Genomic_DNA"/>
</dbReference>
<dbReference type="PANTHER" id="PTHR12526:SF640">
    <property type="entry name" value="COLANIC ACID BIOSYNTHESIS GLYCOSYLTRANSFERASE WCAL-RELATED"/>
    <property type="match status" value="1"/>
</dbReference>
<dbReference type="AlphaFoldDB" id="A0A933SJW1"/>